<feature type="transmembrane region" description="Helical" evidence="9">
    <location>
        <begin position="538"/>
        <end position="557"/>
    </location>
</feature>
<evidence type="ECO:0000256" key="2">
    <source>
        <dbReference type="ARBA" id="ARBA00022475"/>
    </source>
</evidence>
<name>A0A261ESF2_9BIFI</name>
<evidence type="ECO:0000256" key="6">
    <source>
        <dbReference type="ARBA" id="ARBA00038076"/>
    </source>
</evidence>
<feature type="transmembrane region" description="Helical" evidence="9">
    <location>
        <begin position="846"/>
        <end position="870"/>
    </location>
</feature>
<accession>A0A261ESF2</accession>
<dbReference type="InterPro" id="IPR003838">
    <property type="entry name" value="ABC3_permease_C"/>
</dbReference>
<dbReference type="PANTHER" id="PTHR30572:SF4">
    <property type="entry name" value="ABC TRANSPORTER PERMEASE YTRF"/>
    <property type="match status" value="1"/>
</dbReference>
<keyword evidence="3 9" id="KW-0812">Transmembrane</keyword>
<dbReference type="Proteomes" id="UP000216725">
    <property type="component" value="Unassembled WGS sequence"/>
</dbReference>
<feature type="transmembrane region" description="Helical" evidence="9">
    <location>
        <begin position="890"/>
        <end position="910"/>
    </location>
</feature>
<evidence type="ECO:0000256" key="8">
    <source>
        <dbReference type="SAM" id="MobiDB-lite"/>
    </source>
</evidence>
<keyword evidence="12" id="KW-1185">Reference proteome</keyword>
<evidence type="ECO:0000256" key="3">
    <source>
        <dbReference type="ARBA" id="ARBA00022692"/>
    </source>
</evidence>
<gene>
    <name evidence="11" type="ORF">PSRA_1592</name>
</gene>
<keyword evidence="5 9" id="KW-0472">Membrane</keyword>
<comment type="subcellular location">
    <subcellularLocation>
        <location evidence="1">Cell membrane</location>
        <topology evidence="1">Multi-pass membrane protein</topology>
    </subcellularLocation>
</comment>
<evidence type="ECO:0000313" key="11">
    <source>
        <dbReference type="EMBL" id="OZG49787.1"/>
    </source>
</evidence>
<feature type="coiled-coil region" evidence="7">
    <location>
        <begin position="681"/>
        <end position="712"/>
    </location>
</feature>
<keyword evidence="7" id="KW-0175">Coiled coil</keyword>
<dbReference type="AlphaFoldDB" id="A0A261ESF2"/>
<feature type="region of interest" description="Disordered" evidence="8">
    <location>
        <begin position="67"/>
        <end position="95"/>
    </location>
</feature>
<dbReference type="OrthoDB" id="9780560at2"/>
<evidence type="ECO:0000256" key="7">
    <source>
        <dbReference type="SAM" id="Coils"/>
    </source>
</evidence>
<sequence length="927" mass="96286">MSPVVTIGVRDARAHASRFVMSIVAIALGVAFVLGSFCFRGLLDGQVRKMTSTNADGDVYVQGLVTEDSDDSSASAEPAASSSSSSSDDDTDSRNNIDVSLVSTISAVDGVQTAVPARSLDGVVLVNSDGVAASSMTGTSANAMSEEYRWRSAHFVQGGYPHGEHEVALSSDTASSAGLAYGSQAKIVYPSAGVQDVTVTGIFDLDDSQAGALVLGLDPDVVISELQAQGTSTDTIPRIKVYGSANGGAALTEKQQQDLADAINAALPADSQATAVTGQSHRDELNKSYSKQLGFIQPLILIFAVLALFVGSFIIANTFTMIVRDSMRGYALLRSIGVSPGQVFATVIIQALLLGLVGSGIGVVLGWGIVEAIVAILAAQGTPFTASAAPTVPIILLAFAVGIAVSLLGATLPARRAALAPPIQAMNETTNPEPPVTRRAIGGIVLALLGGLCWWFALAIAHTSDTAAGPTPWPALNGIGVGWPLGVGAGLLVVGVIMLAPALVRPFGAVLGWLPAHAFRVTGRLAVRNLSRQRRRTANTAAALFVALAIVGCIGVVTSSVKASVSDIVDNNLQADYVLVANSTRIPEPALEQIRQLDDVADVETTSVAMGVKVSGVPDPMPVFVTDRGFADTVIAPDSWEGDFYGTLDDSTRVVVGETTASKYGWHVGDTIELTSDGVTMAAAAQQAQQQAQEAQQQAQEAQQAARQSSRTATYTIDAIAKGVPWSSNIWIDATQADELGLSDALIKPSAFVTFRDGTDTAAARGELESIARPYYTISVMSHDEYKSATSSMVDQVMLGMYALLALSLVIAIFGIVNTLMLSISERTREIGVLRAIGTSDRQVRGMIAIESTLISIMGTVLGLVAGVAAGAEIRGCYSAMGLSVLSIPWLQLALFLVCSIAVGILASLAPARRALEVPVLDAVASE</sequence>
<feature type="transmembrane region" description="Helical" evidence="9">
    <location>
        <begin position="799"/>
        <end position="825"/>
    </location>
</feature>
<dbReference type="GO" id="GO:0005886">
    <property type="term" value="C:plasma membrane"/>
    <property type="evidence" value="ECO:0007669"/>
    <property type="project" value="UniProtKB-SubCell"/>
</dbReference>
<feature type="transmembrane region" description="Helical" evidence="9">
    <location>
        <begin position="295"/>
        <end position="316"/>
    </location>
</feature>
<evidence type="ECO:0000256" key="5">
    <source>
        <dbReference type="ARBA" id="ARBA00023136"/>
    </source>
</evidence>
<evidence type="ECO:0000313" key="12">
    <source>
        <dbReference type="Proteomes" id="UP000216725"/>
    </source>
</evidence>
<feature type="domain" description="ABC3 transporter permease C-terminal" evidence="10">
    <location>
        <begin position="302"/>
        <end position="418"/>
    </location>
</feature>
<dbReference type="Pfam" id="PF02687">
    <property type="entry name" value="FtsX"/>
    <property type="match status" value="2"/>
</dbReference>
<feature type="transmembrane region" description="Helical" evidence="9">
    <location>
        <begin position="364"/>
        <end position="382"/>
    </location>
</feature>
<feature type="transmembrane region" description="Helical" evidence="9">
    <location>
        <begin position="481"/>
        <end position="504"/>
    </location>
</feature>
<reference evidence="11 12" key="1">
    <citation type="journal article" date="2017" name="BMC Genomics">
        <title>Comparative genomic and phylogenomic analyses of the Bifidobacteriaceae family.</title>
        <authorList>
            <person name="Lugli G.A."/>
            <person name="Milani C."/>
            <person name="Turroni F."/>
            <person name="Duranti S."/>
            <person name="Mancabelli L."/>
            <person name="Mangifesta M."/>
            <person name="Ferrario C."/>
            <person name="Modesto M."/>
            <person name="Mattarelli P."/>
            <person name="Jiri K."/>
            <person name="van Sinderen D."/>
            <person name="Ventura M."/>
        </authorList>
    </citation>
    <scope>NUCLEOTIDE SEQUENCE [LARGE SCALE GENOMIC DNA]</scope>
    <source>
        <strain evidence="11 12">DSM 24742</strain>
    </source>
</reference>
<feature type="transmembrane region" description="Helical" evidence="9">
    <location>
        <begin position="394"/>
        <end position="414"/>
    </location>
</feature>
<comment type="similarity">
    <text evidence="6">Belongs to the ABC-4 integral membrane protein family.</text>
</comment>
<feature type="transmembrane region" description="Helical" evidence="9">
    <location>
        <begin position="440"/>
        <end position="461"/>
    </location>
</feature>
<dbReference type="EMBL" id="MWWR01000018">
    <property type="protein sequence ID" value="OZG49787.1"/>
    <property type="molecule type" value="Genomic_DNA"/>
</dbReference>
<dbReference type="InterPro" id="IPR050250">
    <property type="entry name" value="Macrolide_Exporter_MacB"/>
</dbReference>
<evidence type="ECO:0000256" key="4">
    <source>
        <dbReference type="ARBA" id="ARBA00022989"/>
    </source>
</evidence>
<feature type="transmembrane region" description="Helical" evidence="9">
    <location>
        <begin position="20"/>
        <end position="43"/>
    </location>
</feature>
<evidence type="ECO:0000256" key="9">
    <source>
        <dbReference type="SAM" id="Phobius"/>
    </source>
</evidence>
<proteinExistence type="inferred from homology"/>
<keyword evidence="4 9" id="KW-1133">Transmembrane helix</keyword>
<dbReference type="PANTHER" id="PTHR30572">
    <property type="entry name" value="MEMBRANE COMPONENT OF TRANSPORTER-RELATED"/>
    <property type="match status" value="1"/>
</dbReference>
<protein>
    <submittedName>
        <fullName evidence="11">ABC transporter permease</fullName>
    </submittedName>
</protein>
<feature type="domain" description="ABC3 transporter permease C-terminal" evidence="10">
    <location>
        <begin position="803"/>
        <end position="917"/>
    </location>
</feature>
<evidence type="ECO:0000256" key="1">
    <source>
        <dbReference type="ARBA" id="ARBA00004651"/>
    </source>
</evidence>
<feature type="transmembrane region" description="Helical" evidence="9">
    <location>
        <begin position="336"/>
        <end position="357"/>
    </location>
</feature>
<keyword evidence="2" id="KW-1003">Cell membrane</keyword>
<evidence type="ECO:0000259" key="10">
    <source>
        <dbReference type="Pfam" id="PF02687"/>
    </source>
</evidence>
<dbReference type="GO" id="GO:0022857">
    <property type="term" value="F:transmembrane transporter activity"/>
    <property type="evidence" value="ECO:0007669"/>
    <property type="project" value="TreeGrafter"/>
</dbReference>
<organism evidence="11 12">
    <name type="scientific">Pseudoscardovia radai</name>
    <dbReference type="NCBI Taxonomy" id="987066"/>
    <lineage>
        <taxon>Bacteria</taxon>
        <taxon>Bacillati</taxon>
        <taxon>Actinomycetota</taxon>
        <taxon>Actinomycetes</taxon>
        <taxon>Bifidobacteriales</taxon>
        <taxon>Bifidobacteriaceae</taxon>
        <taxon>Pseudoscardovia</taxon>
    </lineage>
</organism>
<dbReference type="RefSeq" id="WP_094661388.1">
    <property type="nucleotide sequence ID" value="NZ_MWWR01000018.1"/>
</dbReference>
<comment type="caution">
    <text evidence="11">The sequence shown here is derived from an EMBL/GenBank/DDBJ whole genome shotgun (WGS) entry which is preliminary data.</text>
</comment>
<feature type="compositionally biased region" description="Low complexity" evidence="8">
    <location>
        <begin position="72"/>
        <end position="86"/>
    </location>
</feature>